<name>A0AAE8YF32_9CAUD</name>
<protein>
    <submittedName>
        <fullName evidence="1">Uncharacterized protein</fullName>
    </submittedName>
</protein>
<reference evidence="1" key="1">
    <citation type="submission" date="2021-10" db="EMBL/GenBank/DDBJ databases">
        <authorList>
            <person name="Gelman D."/>
            <person name="Alkalay-Oren S."/>
            <person name="Coppenhagen-Glazer S."/>
            <person name="Hazan R."/>
        </authorList>
    </citation>
    <scope>NUCLEOTIDE SEQUENCE</scope>
</reference>
<dbReference type="GeneID" id="77944395"/>
<dbReference type="InterPro" id="IPR036614">
    <property type="entry name" value="RusA-like_sf"/>
</dbReference>
<accession>A0AAE8YF32</accession>
<dbReference type="Gene3D" id="3.30.1330.70">
    <property type="entry name" value="Holliday junction resolvase RusA"/>
    <property type="match status" value="1"/>
</dbReference>
<dbReference type="SUPFAM" id="SSF103084">
    <property type="entry name" value="Holliday junction resolvase RusA"/>
    <property type="match status" value="1"/>
</dbReference>
<dbReference type="KEGG" id="vg:77944395"/>
<dbReference type="Pfam" id="PF05866">
    <property type="entry name" value="RusA"/>
    <property type="match status" value="1"/>
</dbReference>
<proteinExistence type="predicted"/>
<organism evidence="1 2">
    <name type="scientific">Burkholderia phage BgManors32</name>
    <dbReference type="NCBI Taxonomy" id="2894335"/>
    <lineage>
        <taxon>Viruses</taxon>
        <taxon>Duplodnaviria</taxon>
        <taxon>Heunggongvirae</taxon>
        <taxon>Uroviricota</taxon>
        <taxon>Caudoviricetes</taxon>
        <taxon>Bigmanorsvirus</taxon>
        <taxon>Bigmanorsvirus bgmanors32</taxon>
    </lineage>
</organism>
<dbReference type="GO" id="GO:0000287">
    <property type="term" value="F:magnesium ion binding"/>
    <property type="evidence" value="ECO:0007669"/>
    <property type="project" value="InterPro"/>
</dbReference>
<keyword evidence="2" id="KW-1185">Reference proteome</keyword>
<dbReference type="RefSeq" id="YP_010668252.1">
    <property type="nucleotide sequence ID" value="NC_070955.1"/>
</dbReference>
<evidence type="ECO:0000313" key="2">
    <source>
        <dbReference type="Proteomes" id="UP000828188"/>
    </source>
</evidence>
<dbReference type="InterPro" id="IPR008822">
    <property type="entry name" value="Endonuclease_RusA-like"/>
</dbReference>
<dbReference type="GO" id="GO:0006310">
    <property type="term" value="P:DNA recombination"/>
    <property type="evidence" value="ECO:0007669"/>
    <property type="project" value="InterPro"/>
</dbReference>
<evidence type="ECO:0000313" key="1">
    <source>
        <dbReference type="EMBL" id="UEW68650.1"/>
    </source>
</evidence>
<dbReference type="Proteomes" id="UP000828188">
    <property type="component" value="Segment"/>
</dbReference>
<dbReference type="GO" id="GO:0006281">
    <property type="term" value="P:DNA repair"/>
    <property type="evidence" value="ECO:0007669"/>
    <property type="project" value="InterPro"/>
</dbReference>
<dbReference type="EMBL" id="OK665842">
    <property type="protein sequence ID" value="UEW68650.1"/>
    <property type="molecule type" value="Genomic_DNA"/>
</dbReference>
<sequence>MIQPPYSAVPGALRSVAFEVLGTPVPKARPRFARRGARVTTYTPAKTESYEGHVKFKARQAMRSTPPYAGPVRLVIFIALPIPASWPQKRQAEAAAGQIGATKKPDEDNVVKALKDAMNGIVYLDDSQVVSNHIEKFYAREPGVRVEATELNLKRA</sequence>